<dbReference type="EMBL" id="RBSH01000140">
    <property type="protein sequence ID" value="RMS01948.1"/>
    <property type="molecule type" value="Genomic_DNA"/>
</dbReference>
<comment type="caution">
    <text evidence="1">The sequence shown here is derived from an EMBL/GenBank/DDBJ whole genome shotgun (WGS) entry which is preliminary data.</text>
</comment>
<name>A0AB37QR70_9PSED</name>
<gene>
    <name evidence="1" type="ORF">ALP74_200288</name>
</gene>
<evidence type="ECO:0000313" key="2">
    <source>
        <dbReference type="Proteomes" id="UP000272613"/>
    </source>
</evidence>
<accession>A0AB37QR70</accession>
<reference evidence="1 2" key="1">
    <citation type="submission" date="2018-08" db="EMBL/GenBank/DDBJ databases">
        <title>Recombination of ecologically and evolutionarily significant loci maintains genetic cohesion in the Pseudomonas syringae species complex.</title>
        <authorList>
            <person name="Dillon M."/>
            <person name="Thakur S."/>
            <person name="Almeida R.N.D."/>
            <person name="Weir B.S."/>
            <person name="Guttman D.S."/>
        </authorList>
    </citation>
    <scope>NUCLEOTIDE SEQUENCE [LARGE SCALE GENOMIC DNA]</scope>
    <source>
        <strain evidence="1 2">ICMP 5019</strain>
    </source>
</reference>
<dbReference type="Proteomes" id="UP000272613">
    <property type="component" value="Unassembled WGS sequence"/>
</dbReference>
<evidence type="ECO:0000313" key="1">
    <source>
        <dbReference type="EMBL" id="RMS01948.1"/>
    </source>
</evidence>
<proteinExistence type="predicted"/>
<protein>
    <submittedName>
        <fullName evidence="1">Uncharacterized protein</fullName>
    </submittedName>
</protein>
<organism evidence="1 2">
    <name type="scientific">Pseudomonas coronafaciens pv. garcae</name>
    <dbReference type="NCBI Taxonomy" id="251653"/>
    <lineage>
        <taxon>Bacteria</taxon>
        <taxon>Pseudomonadati</taxon>
        <taxon>Pseudomonadota</taxon>
        <taxon>Gammaproteobacteria</taxon>
        <taxon>Pseudomonadales</taxon>
        <taxon>Pseudomonadaceae</taxon>
        <taxon>Pseudomonas</taxon>
        <taxon>Pseudomonas coronafaciens</taxon>
    </lineage>
</organism>
<sequence>MDLNNQSHLARSGSLQSAKLHHGAFHVNGVRAFSTLLCKPEFQQTSNTPGVATHFCQVPTAVRSTTDRIGMFMPRPRR</sequence>
<dbReference type="AlphaFoldDB" id="A0AB37QR70"/>